<name>A0AAD5P9Q6_9FUNG</name>
<protein>
    <submittedName>
        <fullName evidence="3">Uncharacterized protein</fullName>
    </submittedName>
</protein>
<sequence>MLRTNRLVYFVGVVTGLLFLIYIVFPQLQQPTPESHLDVQQKPITGGEQKPQPPAAAGGAGRVEAGQVPPSTPRYLSWFPHGDFTEQHESFRNAIRLAYDTKRIIIAPMLRLGKPYPWLPFHQLAQRYEAQDKTILRRICQTPDPAEQWRVELEPCYSMNDWTEIPWSTLFDFTDLEAEFGIRIIERVRDHHWGVQESAINNNYIDTVDIVDPMSFAANGSSVEHGAQIVQPPEPLTKQLKKYLDATQLANLDATYVQFGALSSAARYRTRNNKGQSALKRALNSRIFVTPNHLLPVTQTADQMVEALGGRRRFSSLHLNLAKFIALDARLDTADEAALSSVARKELMNAVVLEIFGDIPINQAVSAAMPILEPSRLAELLAGPHQVNRRQLLDACVEYRASIDPRYPINYLVNDIVDDPMTRPDLFGPLTETFPCTFSKADMRQWHIFDSAWAYHIPQLSDPGVDYEALLAPIVDILMASNAYSFFEIPQTPLTRFMKWQPKRSASTTS</sequence>
<accession>A0AAD5P9Q6</accession>
<evidence type="ECO:0000313" key="4">
    <source>
        <dbReference type="Proteomes" id="UP001209540"/>
    </source>
</evidence>
<feature type="region of interest" description="Disordered" evidence="1">
    <location>
        <begin position="35"/>
        <end position="64"/>
    </location>
</feature>
<organism evidence="3 4">
    <name type="scientific">Phascolomyces articulosus</name>
    <dbReference type="NCBI Taxonomy" id="60185"/>
    <lineage>
        <taxon>Eukaryota</taxon>
        <taxon>Fungi</taxon>
        <taxon>Fungi incertae sedis</taxon>
        <taxon>Mucoromycota</taxon>
        <taxon>Mucoromycotina</taxon>
        <taxon>Mucoromycetes</taxon>
        <taxon>Mucorales</taxon>
        <taxon>Lichtheimiaceae</taxon>
        <taxon>Phascolomyces</taxon>
    </lineage>
</organism>
<dbReference type="AlphaFoldDB" id="A0AAD5P9Q6"/>
<dbReference type="Proteomes" id="UP001209540">
    <property type="component" value="Unassembled WGS sequence"/>
</dbReference>
<reference evidence="3" key="2">
    <citation type="submission" date="2023-02" db="EMBL/GenBank/DDBJ databases">
        <authorList>
            <consortium name="DOE Joint Genome Institute"/>
            <person name="Mondo S.J."/>
            <person name="Chang Y."/>
            <person name="Wang Y."/>
            <person name="Ahrendt S."/>
            <person name="Andreopoulos W."/>
            <person name="Barry K."/>
            <person name="Beard J."/>
            <person name="Benny G.L."/>
            <person name="Blankenship S."/>
            <person name="Bonito G."/>
            <person name="Cuomo C."/>
            <person name="Desiro A."/>
            <person name="Gervers K.A."/>
            <person name="Hundley H."/>
            <person name="Kuo A."/>
            <person name="LaButti K."/>
            <person name="Lang B.F."/>
            <person name="Lipzen A."/>
            <person name="O'Donnell K."/>
            <person name="Pangilinan J."/>
            <person name="Reynolds N."/>
            <person name="Sandor L."/>
            <person name="Smith M.W."/>
            <person name="Tsang A."/>
            <person name="Grigoriev I.V."/>
            <person name="Stajich J.E."/>
            <person name="Spatafora J.W."/>
        </authorList>
    </citation>
    <scope>NUCLEOTIDE SEQUENCE</scope>
    <source>
        <strain evidence="3">RSA 2281</strain>
    </source>
</reference>
<keyword evidence="2" id="KW-0812">Transmembrane</keyword>
<gene>
    <name evidence="3" type="ORF">BDA99DRAFT_541887</name>
</gene>
<evidence type="ECO:0000313" key="3">
    <source>
        <dbReference type="EMBL" id="KAI9250174.1"/>
    </source>
</evidence>
<keyword evidence="2" id="KW-1133">Transmembrane helix</keyword>
<evidence type="ECO:0000256" key="2">
    <source>
        <dbReference type="SAM" id="Phobius"/>
    </source>
</evidence>
<keyword evidence="4" id="KW-1185">Reference proteome</keyword>
<reference evidence="3" key="1">
    <citation type="journal article" date="2022" name="IScience">
        <title>Evolution of zygomycete secretomes and the origins of terrestrial fungal ecologies.</title>
        <authorList>
            <person name="Chang Y."/>
            <person name="Wang Y."/>
            <person name="Mondo S."/>
            <person name="Ahrendt S."/>
            <person name="Andreopoulos W."/>
            <person name="Barry K."/>
            <person name="Beard J."/>
            <person name="Benny G.L."/>
            <person name="Blankenship S."/>
            <person name="Bonito G."/>
            <person name="Cuomo C."/>
            <person name="Desiro A."/>
            <person name="Gervers K.A."/>
            <person name="Hundley H."/>
            <person name="Kuo A."/>
            <person name="LaButti K."/>
            <person name="Lang B.F."/>
            <person name="Lipzen A."/>
            <person name="O'Donnell K."/>
            <person name="Pangilinan J."/>
            <person name="Reynolds N."/>
            <person name="Sandor L."/>
            <person name="Smith M.E."/>
            <person name="Tsang A."/>
            <person name="Grigoriev I.V."/>
            <person name="Stajich J.E."/>
            <person name="Spatafora J.W."/>
        </authorList>
    </citation>
    <scope>NUCLEOTIDE SEQUENCE</scope>
    <source>
        <strain evidence="3">RSA 2281</strain>
    </source>
</reference>
<feature type="transmembrane region" description="Helical" evidence="2">
    <location>
        <begin position="7"/>
        <end position="25"/>
    </location>
</feature>
<evidence type="ECO:0000256" key="1">
    <source>
        <dbReference type="SAM" id="MobiDB-lite"/>
    </source>
</evidence>
<comment type="caution">
    <text evidence="3">The sequence shown here is derived from an EMBL/GenBank/DDBJ whole genome shotgun (WGS) entry which is preliminary data.</text>
</comment>
<keyword evidence="2" id="KW-0472">Membrane</keyword>
<dbReference type="EMBL" id="JAIXMP010000033">
    <property type="protein sequence ID" value="KAI9250174.1"/>
    <property type="molecule type" value="Genomic_DNA"/>
</dbReference>
<proteinExistence type="predicted"/>